<accession>A0AAD7ALU2</accession>
<feature type="signal peptide" evidence="2">
    <location>
        <begin position="1"/>
        <end position="18"/>
    </location>
</feature>
<dbReference type="SUPFAM" id="SSF56601">
    <property type="entry name" value="beta-lactamase/transpeptidase-like"/>
    <property type="match status" value="1"/>
</dbReference>
<reference evidence="4" key="1">
    <citation type="submission" date="2023-03" db="EMBL/GenBank/DDBJ databases">
        <title>Massive genome expansion in bonnet fungi (Mycena s.s.) driven by repeated elements and novel gene families across ecological guilds.</title>
        <authorList>
            <consortium name="Lawrence Berkeley National Laboratory"/>
            <person name="Harder C.B."/>
            <person name="Miyauchi S."/>
            <person name="Viragh M."/>
            <person name="Kuo A."/>
            <person name="Thoen E."/>
            <person name="Andreopoulos B."/>
            <person name="Lu D."/>
            <person name="Skrede I."/>
            <person name="Drula E."/>
            <person name="Henrissat B."/>
            <person name="Morin E."/>
            <person name="Kohler A."/>
            <person name="Barry K."/>
            <person name="LaButti K."/>
            <person name="Morin E."/>
            <person name="Salamov A."/>
            <person name="Lipzen A."/>
            <person name="Mereny Z."/>
            <person name="Hegedus B."/>
            <person name="Baldrian P."/>
            <person name="Stursova M."/>
            <person name="Weitz H."/>
            <person name="Taylor A."/>
            <person name="Grigoriev I.V."/>
            <person name="Nagy L.G."/>
            <person name="Martin F."/>
            <person name="Kauserud H."/>
        </authorList>
    </citation>
    <scope>NUCLEOTIDE SEQUENCE</scope>
    <source>
        <strain evidence="4">CBHHK002</strain>
    </source>
</reference>
<keyword evidence="2" id="KW-0732">Signal</keyword>
<dbReference type="PANTHER" id="PTHR46825:SF15">
    <property type="entry name" value="BETA-LACTAMASE-RELATED DOMAIN-CONTAINING PROTEIN"/>
    <property type="match status" value="1"/>
</dbReference>
<comment type="similarity">
    <text evidence="1">Belongs to the peptidase S12 family.</text>
</comment>
<dbReference type="Proteomes" id="UP001218218">
    <property type="component" value="Unassembled WGS sequence"/>
</dbReference>
<dbReference type="AlphaFoldDB" id="A0AAD7ALU2"/>
<dbReference type="Gene3D" id="3.40.710.10">
    <property type="entry name" value="DD-peptidase/beta-lactamase superfamily"/>
    <property type="match status" value="1"/>
</dbReference>
<sequence length="569" mass="62352">MHLLFAFFSLSLGAVARATQEPFSLSDEAPILSARLDSAIDNILKEFQTPGGVGVAVVRKTAQGTWHVESKGYGNATARGDKTTADTLFAIGSNSKLFDIFATGLLISNETLSPRISWTSKIASIIPEWKLMDPVASSESNIVDIMSHRTGLPRHDFMTPLDASPIDVISRLRYVRPSTGFREHTQYNNHMYTTLSHFPPALVNTTYEQYVHDNILAPLGMDDTRYFYADAVKTGRLADSFLREGANLTEDPFAQGTIRVFPYWDQSTKGHVISGAGGVISSARDMAIWLQALLEEGKNRANETVIPAEVVRKAATGVTVFTPVAPYPELSPEVYGGAQFRSTYRGYGFRTQVTRFPSENFGVSVLSNEDDLGLSIMESIKYRIIDEVFGLEAIDWPARYRTSRAKAIPPPLLARAKDAPAPAVPYAALAGAYTHPAYGTIDFCLFAENKTTGGACASLAEDVAAARLPGVIEPEVPTLLARWDTMVTTYLRLAHYAGDLFNLTAVQNYPTEVPGEFWVRKIEGLRAEFEVKGGEIGFSPIDVWGSEVPGPEGETVEERAEAWFAKVKV</sequence>
<evidence type="ECO:0000256" key="2">
    <source>
        <dbReference type="SAM" id="SignalP"/>
    </source>
</evidence>
<protein>
    <submittedName>
        <fullName evidence="4">Beta-lactamase/transpeptidase-like protein</fullName>
    </submittedName>
</protein>
<evidence type="ECO:0000313" key="5">
    <source>
        <dbReference type="Proteomes" id="UP001218218"/>
    </source>
</evidence>
<dbReference type="InterPro" id="IPR001466">
    <property type="entry name" value="Beta-lactam-related"/>
</dbReference>
<dbReference type="Pfam" id="PF00144">
    <property type="entry name" value="Beta-lactamase"/>
    <property type="match status" value="1"/>
</dbReference>
<dbReference type="EMBL" id="JARIHO010000004">
    <property type="protein sequence ID" value="KAJ7362228.1"/>
    <property type="molecule type" value="Genomic_DNA"/>
</dbReference>
<feature type="domain" description="Beta-lactamase-related" evidence="3">
    <location>
        <begin position="41"/>
        <end position="371"/>
    </location>
</feature>
<comment type="caution">
    <text evidence="4">The sequence shown here is derived from an EMBL/GenBank/DDBJ whole genome shotgun (WGS) entry which is preliminary data.</text>
</comment>
<feature type="chain" id="PRO_5042175856" evidence="2">
    <location>
        <begin position="19"/>
        <end position="569"/>
    </location>
</feature>
<gene>
    <name evidence="4" type="ORF">DFH08DRAFT_731565</name>
</gene>
<dbReference type="InterPro" id="IPR012338">
    <property type="entry name" value="Beta-lactam/transpept-like"/>
</dbReference>
<proteinExistence type="inferred from homology"/>
<evidence type="ECO:0000256" key="1">
    <source>
        <dbReference type="ARBA" id="ARBA00038215"/>
    </source>
</evidence>
<keyword evidence="5" id="KW-1185">Reference proteome</keyword>
<organism evidence="4 5">
    <name type="scientific">Mycena albidolilacea</name>
    <dbReference type="NCBI Taxonomy" id="1033008"/>
    <lineage>
        <taxon>Eukaryota</taxon>
        <taxon>Fungi</taxon>
        <taxon>Dikarya</taxon>
        <taxon>Basidiomycota</taxon>
        <taxon>Agaricomycotina</taxon>
        <taxon>Agaricomycetes</taxon>
        <taxon>Agaricomycetidae</taxon>
        <taxon>Agaricales</taxon>
        <taxon>Marasmiineae</taxon>
        <taxon>Mycenaceae</taxon>
        <taxon>Mycena</taxon>
    </lineage>
</organism>
<name>A0AAD7ALU2_9AGAR</name>
<dbReference type="PANTHER" id="PTHR46825">
    <property type="entry name" value="D-ALANYL-D-ALANINE-CARBOXYPEPTIDASE/ENDOPEPTIDASE AMPH"/>
    <property type="match status" value="1"/>
</dbReference>
<evidence type="ECO:0000313" key="4">
    <source>
        <dbReference type="EMBL" id="KAJ7362228.1"/>
    </source>
</evidence>
<evidence type="ECO:0000259" key="3">
    <source>
        <dbReference type="Pfam" id="PF00144"/>
    </source>
</evidence>
<dbReference type="InterPro" id="IPR050491">
    <property type="entry name" value="AmpC-like"/>
</dbReference>